<dbReference type="Proteomes" id="UP001601303">
    <property type="component" value="Unassembled WGS sequence"/>
</dbReference>
<name>A0ABW6MH28_9ACTN</name>
<dbReference type="InterPro" id="IPR036239">
    <property type="entry name" value="PrenylTrfase-like_sf"/>
</dbReference>
<dbReference type="EMBL" id="JBIAHM010000020">
    <property type="protein sequence ID" value="MFE9605445.1"/>
    <property type="molecule type" value="Genomic_DNA"/>
</dbReference>
<dbReference type="RefSeq" id="WP_388114220.1">
    <property type="nucleotide sequence ID" value="NZ_JBIAHM010000020.1"/>
</dbReference>
<proteinExistence type="predicted"/>
<comment type="caution">
    <text evidence="1">The sequence shown here is derived from an EMBL/GenBank/DDBJ whole genome shotgun (WGS) entry which is preliminary data.</text>
</comment>
<protein>
    <submittedName>
        <fullName evidence="1">Aromatic prenyltransferase</fullName>
    </submittedName>
</protein>
<organism evidence="1 2">
    <name type="scientific">Streptomyces hokutonensis</name>
    <dbReference type="NCBI Taxonomy" id="1306990"/>
    <lineage>
        <taxon>Bacteria</taxon>
        <taxon>Bacillati</taxon>
        <taxon>Actinomycetota</taxon>
        <taxon>Actinomycetes</taxon>
        <taxon>Kitasatosporales</taxon>
        <taxon>Streptomycetaceae</taxon>
        <taxon>Streptomyces</taxon>
    </lineage>
</organism>
<dbReference type="Pfam" id="PF11468">
    <property type="entry name" value="PTase_Orf2"/>
    <property type="match status" value="1"/>
</dbReference>
<reference evidence="1 2" key="1">
    <citation type="submission" date="2024-10" db="EMBL/GenBank/DDBJ databases">
        <title>The Natural Products Discovery Center: Release of the First 8490 Sequenced Strains for Exploring Actinobacteria Biosynthetic Diversity.</title>
        <authorList>
            <person name="Kalkreuter E."/>
            <person name="Kautsar S.A."/>
            <person name="Yang D."/>
            <person name="Bader C.D."/>
            <person name="Teijaro C.N."/>
            <person name="Fluegel L."/>
            <person name="Davis C.M."/>
            <person name="Simpson J.R."/>
            <person name="Lauterbach L."/>
            <person name="Steele A.D."/>
            <person name="Gui C."/>
            <person name="Meng S."/>
            <person name="Li G."/>
            <person name="Viehrig K."/>
            <person name="Ye F."/>
            <person name="Su P."/>
            <person name="Kiefer A.F."/>
            <person name="Nichols A."/>
            <person name="Cepeda A.J."/>
            <person name="Yan W."/>
            <person name="Fan B."/>
            <person name="Jiang Y."/>
            <person name="Adhikari A."/>
            <person name="Zheng C.-J."/>
            <person name="Schuster L."/>
            <person name="Cowan T.M."/>
            <person name="Smanski M.J."/>
            <person name="Chevrette M.G."/>
            <person name="De Carvalho L.P.S."/>
            <person name="Shen B."/>
        </authorList>
    </citation>
    <scope>NUCLEOTIDE SEQUENCE [LARGE SCALE GENOMIC DNA]</scope>
    <source>
        <strain evidence="1 2">NPDC006488</strain>
    </source>
</reference>
<sequence>MSRARCTALAGYTFEVTISPATGWVERTAFYALKFPEGQFPTIGGRLATFFETAPSYDIEDMNAVAWSFGSRSGTYIKAERSYCGDLISLIKGWNTFFSQSNTTDPAPPVRGDGR</sequence>
<dbReference type="InterPro" id="IPR020965">
    <property type="entry name" value="Prenyltransferase_CloQ"/>
</dbReference>
<accession>A0ABW6MH28</accession>
<evidence type="ECO:0000313" key="2">
    <source>
        <dbReference type="Proteomes" id="UP001601303"/>
    </source>
</evidence>
<gene>
    <name evidence="1" type="ORF">ACFYNQ_43740</name>
</gene>
<evidence type="ECO:0000313" key="1">
    <source>
        <dbReference type="EMBL" id="MFE9605445.1"/>
    </source>
</evidence>
<keyword evidence="2" id="KW-1185">Reference proteome</keyword>
<dbReference type="SUPFAM" id="SSF143492">
    <property type="entry name" value="Prenyltransferase-like"/>
    <property type="match status" value="1"/>
</dbReference>